<evidence type="ECO:0000313" key="1">
    <source>
        <dbReference type="EMBL" id="MFC6334759.1"/>
    </source>
</evidence>
<dbReference type="InterPro" id="IPR016181">
    <property type="entry name" value="Acyl_CoA_acyltransferase"/>
</dbReference>
<evidence type="ECO:0008006" key="3">
    <source>
        <dbReference type="Google" id="ProtNLM"/>
    </source>
</evidence>
<organism evidence="1 2">
    <name type="scientific">Paenibacillus septentrionalis</name>
    <dbReference type="NCBI Taxonomy" id="429342"/>
    <lineage>
        <taxon>Bacteria</taxon>
        <taxon>Bacillati</taxon>
        <taxon>Bacillota</taxon>
        <taxon>Bacilli</taxon>
        <taxon>Bacillales</taxon>
        <taxon>Paenibacillaceae</taxon>
        <taxon>Paenibacillus</taxon>
    </lineage>
</organism>
<reference evidence="2" key="1">
    <citation type="journal article" date="2019" name="Int. J. Syst. Evol. Microbiol.">
        <title>The Global Catalogue of Microorganisms (GCM) 10K type strain sequencing project: providing services to taxonomists for standard genome sequencing and annotation.</title>
        <authorList>
            <consortium name="The Broad Institute Genomics Platform"/>
            <consortium name="The Broad Institute Genome Sequencing Center for Infectious Disease"/>
            <person name="Wu L."/>
            <person name="Ma J."/>
        </authorList>
    </citation>
    <scope>NUCLEOTIDE SEQUENCE [LARGE SCALE GENOMIC DNA]</scope>
    <source>
        <strain evidence="2">PCU 280</strain>
    </source>
</reference>
<dbReference type="RefSeq" id="WP_379237605.1">
    <property type="nucleotide sequence ID" value="NZ_JBHSTE010000007.1"/>
</dbReference>
<dbReference type="EMBL" id="JBHSTE010000007">
    <property type="protein sequence ID" value="MFC6334759.1"/>
    <property type="molecule type" value="Genomic_DNA"/>
</dbReference>
<name>A0ABW1V8G9_9BACL</name>
<sequence length="175" mass="20859">MQVEIMRVSAFMYEQRYMEYVLDRYMQLEMPYPFSVSLGYLASPVLMNEEIFLALDDDHDIVGCLSLIRGTAEYNYENREVVQLQVVYIEPQYRASRLFLQLLQLMTQCLRYLEEPVAEIQFWTKADERLLALITKRIKVQPQLHQSVYGPLHSYVLPYEKLEKYVSAFPQVNYF</sequence>
<dbReference type="Gene3D" id="3.40.630.30">
    <property type="match status" value="1"/>
</dbReference>
<accession>A0ABW1V8G9</accession>
<keyword evidence="2" id="KW-1185">Reference proteome</keyword>
<evidence type="ECO:0000313" key="2">
    <source>
        <dbReference type="Proteomes" id="UP001596233"/>
    </source>
</evidence>
<proteinExistence type="predicted"/>
<protein>
    <recommendedName>
        <fullName evidence="3">GNAT family N-acetyltransferase</fullName>
    </recommendedName>
</protein>
<dbReference type="Proteomes" id="UP001596233">
    <property type="component" value="Unassembled WGS sequence"/>
</dbReference>
<gene>
    <name evidence="1" type="ORF">ACFP56_19170</name>
</gene>
<comment type="caution">
    <text evidence="1">The sequence shown here is derived from an EMBL/GenBank/DDBJ whole genome shotgun (WGS) entry which is preliminary data.</text>
</comment>
<dbReference type="SUPFAM" id="SSF55729">
    <property type="entry name" value="Acyl-CoA N-acyltransferases (Nat)"/>
    <property type="match status" value="1"/>
</dbReference>